<feature type="region of interest" description="Disordered" evidence="8">
    <location>
        <begin position="1"/>
        <end position="31"/>
    </location>
</feature>
<keyword evidence="9" id="KW-0472">Membrane</keyword>
<dbReference type="STRING" id="1147741.A0A0R3RJ22"/>
<dbReference type="InterPro" id="IPR029033">
    <property type="entry name" value="His_PPase_superfam"/>
</dbReference>
<comment type="catalytic activity">
    <reaction evidence="1">
        <text>a phosphate monoester + H2O = an alcohol + phosphate</text>
        <dbReference type="Rhea" id="RHEA:15017"/>
        <dbReference type="ChEBI" id="CHEBI:15377"/>
        <dbReference type="ChEBI" id="CHEBI:30879"/>
        <dbReference type="ChEBI" id="CHEBI:43474"/>
        <dbReference type="ChEBI" id="CHEBI:67140"/>
        <dbReference type="EC" id="3.1.3.2"/>
    </reaction>
</comment>
<dbReference type="Pfam" id="PF00328">
    <property type="entry name" value="His_Phos_2"/>
    <property type="match status" value="1"/>
</dbReference>
<evidence type="ECO:0000256" key="3">
    <source>
        <dbReference type="ARBA" id="ARBA00012646"/>
    </source>
</evidence>
<keyword evidence="4" id="KW-0732">Signal</keyword>
<evidence type="ECO:0000313" key="11">
    <source>
        <dbReference type="WBParaSite" id="EEL_0000148001-mRNA-1"/>
    </source>
</evidence>
<keyword evidence="9" id="KW-0812">Transmembrane</keyword>
<keyword evidence="9" id="KW-1133">Transmembrane helix</keyword>
<dbReference type="Proteomes" id="UP000050640">
    <property type="component" value="Unplaced"/>
</dbReference>
<reference evidence="11" key="1">
    <citation type="submission" date="2017-02" db="UniProtKB">
        <authorList>
            <consortium name="WormBaseParasite"/>
        </authorList>
    </citation>
    <scope>IDENTIFICATION</scope>
</reference>
<dbReference type="EC" id="3.1.3.2" evidence="3"/>
<evidence type="ECO:0000256" key="6">
    <source>
        <dbReference type="ARBA" id="ARBA00023157"/>
    </source>
</evidence>
<protein>
    <recommendedName>
        <fullName evidence="3">acid phosphatase</fullName>
        <ecNumber evidence="3">3.1.3.2</ecNumber>
    </recommendedName>
</protein>
<dbReference type="CDD" id="cd07061">
    <property type="entry name" value="HP_HAP_like"/>
    <property type="match status" value="1"/>
</dbReference>
<organism evidence="10 11">
    <name type="scientific">Elaeophora elaphi</name>
    <dbReference type="NCBI Taxonomy" id="1147741"/>
    <lineage>
        <taxon>Eukaryota</taxon>
        <taxon>Metazoa</taxon>
        <taxon>Ecdysozoa</taxon>
        <taxon>Nematoda</taxon>
        <taxon>Chromadorea</taxon>
        <taxon>Rhabditida</taxon>
        <taxon>Spirurina</taxon>
        <taxon>Spiruromorpha</taxon>
        <taxon>Filarioidea</taxon>
        <taxon>Onchocercidae</taxon>
        <taxon>Elaeophora</taxon>
    </lineage>
</organism>
<name>A0A0R3RJ22_9BILA</name>
<evidence type="ECO:0000256" key="9">
    <source>
        <dbReference type="SAM" id="Phobius"/>
    </source>
</evidence>
<dbReference type="PANTHER" id="PTHR11567">
    <property type="entry name" value="ACID PHOSPHATASE-RELATED"/>
    <property type="match status" value="1"/>
</dbReference>
<dbReference type="GO" id="GO:0003993">
    <property type="term" value="F:acid phosphatase activity"/>
    <property type="evidence" value="ECO:0007669"/>
    <property type="project" value="UniProtKB-EC"/>
</dbReference>
<evidence type="ECO:0000256" key="8">
    <source>
        <dbReference type="SAM" id="MobiDB-lite"/>
    </source>
</evidence>
<dbReference type="WBParaSite" id="EEL_0000148001-mRNA-1">
    <property type="protein sequence ID" value="EEL_0000148001-mRNA-1"/>
    <property type="gene ID" value="EEL_0000148001"/>
</dbReference>
<dbReference type="InterPro" id="IPR000560">
    <property type="entry name" value="His_Pase_clade-2"/>
</dbReference>
<dbReference type="AlphaFoldDB" id="A0A0R3RJ22"/>
<dbReference type="SUPFAM" id="SSF53254">
    <property type="entry name" value="Phosphoglycerate mutase-like"/>
    <property type="match status" value="1"/>
</dbReference>
<evidence type="ECO:0000256" key="2">
    <source>
        <dbReference type="ARBA" id="ARBA00005375"/>
    </source>
</evidence>
<evidence type="ECO:0000313" key="10">
    <source>
        <dbReference type="Proteomes" id="UP000050640"/>
    </source>
</evidence>
<keyword evidence="10" id="KW-1185">Reference proteome</keyword>
<feature type="transmembrane region" description="Helical" evidence="9">
    <location>
        <begin position="86"/>
        <end position="108"/>
    </location>
</feature>
<dbReference type="PANTHER" id="PTHR11567:SF211">
    <property type="entry name" value="PROSTATIC ACID PHOSPHATASE"/>
    <property type="match status" value="1"/>
</dbReference>
<dbReference type="InterPro" id="IPR050645">
    <property type="entry name" value="Histidine_acid_phosphatase"/>
</dbReference>
<accession>A0A0R3RJ22</accession>
<sequence length="275" mass="31846">MSRECTDSEVSNHQVLSPHEENNSNRMLGKTTSRSKVYPLEGFTHSEIRNDQVNEKVMVVEVEGSPNELAAPKQQKSLCRRNLTEAIVVTVTIITTALAFISFARYYLSPYSRSEFIYVNMIWRHGDRAPVYHFPNFTEKYMIAFPRGLGNLTKIGREQAEQLGLLIKDRYIHPYDITSEQIYVRSTDVFRTIETARHVLQGMSFPEIKVNASLKTSVDTAGNPFFDCPVANQFVQDRKEKYLMRENFTEIYELVLQKLNYSNDLYRVFDTLLCL</sequence>
<comment type="similarity">
    <text evidence="2">Belongs to the histidine acid phosphatase family.</text>
</comment>
<keyword evidence="7" id="KW-0325">Glycoprotein</keyword>
<dbReference type="Gene3D" id="3.40.50.1240">
    <property type="entry name" value="Phosphoglycerate mutase-like"/>
    <property type="match status" value="1"/>
</dbReference>
<evidence type="ECO:0000256" key="4">
    <source>
        <dbReference type="ARBA" id="ARBA00022729"/>
    </source>
</evidence>
<keyword evidence="6" id="KW-1015">Disulfide bond</keyword>
<proteinExistence type="inferred from homology"/>
<evidence type="ECO:0000256" key="5">
    <source>
        <dbReference type="ARBA" id="ARBA00022801"/>
    </source>
</evidence>
<evidence type="ECO:0000256" key="1">
    <source>
        <dbReference type="ARBA" id="ARBA00000032"/>
    </source>
</evidence>
<keyword evidence="5" id="KW-0378">Hydrolase</keyword>
<evidence type="ECO:0000256" key="7">
    <source>
        <dbReference type="ARBA" id="ARBA00023180"/>
    </source>
</evidence>